<evidence type="ECO:0000259" key="3">
    <source>
        <dbReference type="PROSITE" id="PS50158"/>
    </source>
</evidence>
<keyword evidence="5" id="KW-1185">Reference proteome</keyword>
<keyword evidence="1" id="KW-0863">Zinc-finger</keyword>
<dbReference type="PROSITE" id="PS50158">
    <property type="entry name" value="ZF_CCHC"/>
    <property type="match status" value="1"/>
</dbReference>
<sequence length="274" mass="31111">MVGRDEKAAPMIMRPKETKKEQLKNSSSPFAERCIFSKEYRRDGDTLGNYVNELRRIAGKCDFGTSLDERLRDQFIAGLSDDEWQQEVIKKFPDVRCTFREVEQFVKSLKLARQQQHRMKEEIKTNSSNTRQVQRDTAKKSVPLVLIRGKHCFRCGDKLHKNTNSCPALNSTCQTCGKRGHFLKTCIIDGRAIIQGNYKGQNKGQVNYIQNKNNDTSQESDSENDEATSAVASNLIRKTSKGKEVLLDVKLNGIKLQMLYDPGAASSIIGKKTW</sequence>
<name>A0A6H5HJ07_9HEMI</name>
<feature type="region of interest" description="Disordered" evidence="2">
    <location>
        <begin position="1"/>
        <end position="24"/>
    </location>
</feature>
<accession>A0A6H5HJ07</accession>
<proteinExistence type="predicted"/>
<evidence type="ECO:0000313" key="4">
    <source>
        <dbReference type="EMBL" id="CAB0015832.1"/>
    </source>
</evidence>
<feature type="domain" description="CCHC-type" evidence="3">
    <location>
        <begin position="173"/>
        <end position="186"/>
    </location>
</feature>
<dbReference type="PANTHER" id="PTHR37984:SF9">
    <property type="entry name" value="INTEGRASE CATALYTIC DOMAIN-CONTAINING PROTEIN"/>
    <property type="match status" value="1"/>
</dbReference>
<dbReference type="AlphaFoldDB" id="A0A6H5HJ07"/>
<evidence type="ECO:0000256" key="1">
    <source>
        <dbReference type="PROSITE-ProRule" id="PRU00047"/>
    </source>
</evidence>
<reference evidence="4 5" key="1">
    <citation type="submission" date="2020-02" db="EMBL/GenBank/DDBJ databases">
        <authorList>
            <person name="Ferguson B K."/>
        </authorList>
    </citation>
    <scope>NUCLEOTIDE SEQUENCE [LARGE SCALE GENOMIC DNA]</scope>
</reference>
<feature type="compositionally biased region" description="Basic and acidic residues" evidence="2">
    <location>
        <begin position="1"/>
        <end position="23"/>
    </location>
</feature>
<gene>
    <name evidence="4" type="ORF">NTEN_LOCUS20172</name>
</gene>
<dbReference type="PANTHER" id="PTHR37984">
    <property type="entry name" value="PROTEIN CBG26694"/>
    <property type="match status" value="1"/>
</dbReference>
<organism evidence="4 5">
    <name type="scientific">Nesidiocoris tenuis</name>
    <dbReference type="NCBI Taxonomy" id="355587"/>
    <lineage>
        <taxon>Eukaryota</taxon>
        <taxon>Metazoa</taxon>
        <taxon>Ecdysozoa</taxon>
        <taxon>Arthropoda</taxon>
        <taxon>Hexapoda</taxon>
        <taxon>Insecta</taxon>
        <taxon>Pterygota</taxon>
        <taxon>Neoptera</taxon>
        <taxon>Paraneoptera</taxon>
        <taxon>Hemiptera</taxon>
        <taxon>Heteroptera</taxon>
        <taxon>Panheteroptera</taxon>
        <taxon>Cimicomorpha</taxon>
        <taxon>Miridae</taxon>
        <taxon>Dicyphina</taxon>
        <taxon>Nesidiocoris</taxon>
    </lineage>
</organism>
<dbReference type="SUPFAM" id="SSF57756">
    <property type="entry name" value="Retrovirus zinc finger-like domains"/>
    <property type="match status" value="1"/>
</dbReference>
<dbReference type="GO" id="GO:0003676">
    <property type="term" value="F:nucleic acid binding"/>
    <property type="evidence" value="ECO:0007669"/>
    <property type="project" value="InterPro"/>
</dbReference>
<dbReference type="GO" id="GO:0008270">
    <property type="term" value="F:zinc ion binding"/>
    <property type="evidence" value="ECO:0007669"/>
    <property type="project" value="UniProtKB-KW"/>
</dbReference>
<dbReference type="EMBL" id="CADCXU010029600">
    <property type="protein sequence ID" value="CAB0015832.1"/>
    <property type="molecule type" value="Genomic_DNA"/>
</dbReference>
<protein>
    <recommendedName>
        <fullName evidence="3">CCHC-type domain-containing protein</fullName>
    </recommendedName>
</protein>
<feature type="non-terminal residue" evidence="4">
    <location>
        <position position="274"/>
    </location>
</feature>
<dbReference type="OrthoDB" id="6595519at2759"/>
<evidence type="ECO:0000313" key="5">
    <source>
        <dbReference type="Proteomes" id="UP000479000"/>
    </source>
</evidence>
<dbReference type="Proteomes" id="UP000479000">
    <property type="component" value="Unassembled WGS sequence"/>
</dbReference>
<dbReference type="InterPro" id="IPR001878">
    <property type="entry name" value="Znf_CCHC"/>
</dbReference>
<evidence type="ECO:0000256" key="2">
    <source>
        <dbReference type="SAM" id="MobiDB-lite"/>
    </source>
</evidence>
<keyword evidence="1" id="KW-0479">Metal-binding</keyword>
<dbReference type="InterPro" id="IPR050951">
    <property type="entry name" value="Retrovirus_Pol_polyprotein"/>
</dbReference>
<dbReference type="Gene3D" id="4.10.60.10">
    <property type="entry name" value="Zinc finger, CCHC-type"/>
    <property type="match status" value="1"/>
</dbReference>
<dbReference type="InterPro" id="IPR036875">
    <property type="entry name" value="Znf_CCHC_sf"/>
</dbReference>
<keyword evidence="1" id="KW-0862">Zinc</keyword>